<dbReference type="PATRIC" id="fig|264451.4.peg.3989"/>
<sequence length="85" mass="9086">MNRIIKISMLKGFVVTTFAVISLQGVAFAAASKPSSPVTDGDYALVQDAGKNISKNSKATPMQVARRIPQSTNRNPCDVNPFTCV</sequence>
<comment type="caution">
    <text evidence="1">The sequence shown here is derived from an EMBL/GenBank/DDBJ whole genome shotgun (WGS) entry which is preliminary data.</text>
</comment>
<evidence type="ECO:0000313" key="2">
    <source>
        <dbReference type="Proteomes" id="UP000050356"/>
    </source>
</evidence>
<protein>
    <submittedName>
        <fullName evidence="1">Uncharacterized protein</fullName>
    </submittedName>
</protein>
<name>A0A0P9Q226_PSESX</name>
<evidence type="ECO:0000313" key="1">
    <source>
        <dbReference type="EMBL" id="KPW91607.1"/>
    </source>
</evidence>
<dbReference type="RefSeq" id="WP_099315866.1">
    <property type="nucleotide sequence ID" value="NZ_LIIG01000172.1"/>
</dbReference>
<proteinExistence type="predicted"/>
<dbReference type="Proteomes" id="UP000050356">
    <property type="component" value="Unassembled WGS sequence"/>
</dbReference>
<gene>
    <name evidence="1" type="ORF">ALO50_02873</name>
</gene>
<accession>A0A0P9Q226</accession>
<dbReference type="EMBL" id="LJQA01000530">
    <property type="protein sequence ID" value="KPW91607.1"/>
    <property type="molecule type" value="Genomic_DNA"/>
</dbReference>
<organism evidence="1 2">
    <name type="scientific">Pseudomonas syringae pv. cerasicola</name>
    <dbReference type="NCBI Taxonomy" id="264451"/>
    <lineage>
        <taxon>Bacteria</taxon>
        <taxon>Pseudomonadati</taxon>
        <taxon>Pseudomonadota</taxon>
        <taxon>Gammaproteobacteria</taxon>
        <taxon>Pseudomonadales</taxon>
        <taxon>Pseudomonadaceae</taxon>
        <taxon>Pseudomonas</taxon>
        <taxon>Pseudomonas syringae</taxon>
    </lineage>
</organism>
<dbReference type="AlphaFoldDB" id="A0A0P9Q226"/>
<reference evidence="1 2" key="1">
    <citation type="submission" date="2015-09" db="EMBL/GenBank/DDBJ databases">
        <title>Genome announcement of multiple Pseudomonas syringae strains.</title>
        <authorList>
            <person name="Thakur S."/>
            <person name="Wang P.W."/>
            <person name="Gong Y."/>
            <person name="Weir B.S."/>
            <person name="Guttman D.S."/>
        </authorList>
    </citation>
    <scope>NUCLEOTIDE SEQUENCE [LARGE SCALE GENOMIC DNA]</scope>
    <source>
        <strain evidence="1 2">ICMP17524</strain>
    </source>
</reference>